<gene>
    <name evidence="1" type="ORF">DW975_11125</name>
</gene>
<sequence>MSGVQSGTKKYNALVTVDAKSDAESDNKVKKYNMDEVADMSAMDANFDCMSADKYSATNIISAFNNMNLGFSVQQSDIKRTITIDIEKSGAASNKATKVTVSYSYSINKNGVRKTFPDPNSALKDDYTMVIYDNSSDTVNHNLRNVYLFYNPWYTSTGALYNTCNDVIIINNKDKLDCTVNIVKQKTISDQSELSTKESTYKAYVKVSEPGNRTGHAYTHIATNLNVNMGAPDNPLQPGQAIYGFNNNVIQNDVKAIVDIKNLTKSNASERLYDVKVAVYESKASLDDIFNDKDPVVTMTGSMGY</sequence>
<dbReference type="Proteomes" id="UP000283431">
    <property type="component" value="Unassembled WGS sequence"/>
</dbReference>
<dbReference type="AlphaFoldDB" id="A0A413PEI1"/>
<evidence type="ECO:0000313" key="2">
    <source>
        <dbReference type="Proteomes" id="UP000283431"/>
    </source>
</evidence>
<evidence type="ECO:0000313" key="1">
    <source>
        <dbReference type="EMBL" id="RGZ74435.1"/>
    </source>
</evidence>
<organism evidence="1 2">
    <name type="scientific">Agathobacter rectalis</name>
    <dbReference type="NCBI Taxonomy" id="39491"/>
    <lineage>
        <taxon>Bacteria</taxon>
        <taxon>Bacillati</taxon>
        <taxon>Bacillota</taxon>
        <taxon>Clostridia</taxon>
        <taxon>Lachnospirales</taxon>
        <taxon>Lachnospiraceae</taxon>
        <taxon>Agathobacter</taxon>
    </lineage>
</organism>
<accession>A0A413PEI1</accession>
<comment type="caution">
    <text evidence="1">The sequence shown here is derived from an EMBL/GenBank/DDBJ whole genome shotgun (WGS) entry which is preliminary data.</text>
</comment>
<protein>
    <submittedName>
        <fullName evidence="1">Uncharacterized protein</fullName>
    </submittedName>
</protein>
<reference evidence="1 2" key="1">
    <citation type="submission" date="2018-08" db="EMBL/GenBank/DDBJ databases">
        <title>A genome reference for cultivated species of the human gut microbiota.</title>
        <authorList>
            <person name="Zou Y."/>
            <person name="Xue W."/>
            <person name="Luo G."/>
        </authorList>
    </citation>
    <scope>NUCLEOTIDE SEQUENCE [LARGE SCALE GENOMIC DNA]</scope>
    <source>
        <strain evidence="1 2">AM48-7</strain>
    </source>
</reference>
<proteinExistence type="predicted"/>
<dbReference type="EMBL" id="QSEN01000022">
    <property type="protein sequence ID" value="RGZ74435.1"/>
    <property type="molecule type" value="Genomic_DNA"/>
</dbReference>
<name>A0A413PEI1_9FIRM</name>